<dbReference type="Proteomes" id="UP000323258">
    <property type="component" value="Unassembled WGS sequence"/>
</dbReference>
<evidence type="ECO:0000259" key="3">
    <source>
        <dbReference type="Pfam" id="PF23666"/>
    </source>
</evidence>
<organism evidence="4 5">
    <name type="scientific">Neoaquamicrobium microcysteis</name>
    <dbReference type="NCBI Taxonomy" id="2682781"/>
    <lineage>
        <taxon>Bacteria</taxon>
        <taxon>Pseudomonadati</taxon>
        <taxon>Pseudomonadota</taxon>
        <taxon>Alphaproteobacteria</taxon>
        <taxon>Hyphomicrobiales</taxon>
        <taxon>Phyllobacteriaceae</taxon>
        <taxon>Neoaquamicrobium</taxon>
    </lineage>
</organism>
<evidence type="ECO:0000313" key="4">
    <source>
        <dbReference type="EMBL" id="TYR34283.1"/>
    </source>
</evidence>
<reference evidence="4 5" key="2">
    <citation type="submission" date="2019-09" db="EMBL/GenBank/DDBJ databases">
        <title>Mesorhizobium sp. MaA-C15 isolated from Microcystis aeruginosa.</title>
        <authorList>
            <person name="Jeong S.E."/>
            <person name="Jin H.M."/>
            <person name="Jeon C.O."/>
        </authorList>
    </citation>
    <scope>NUCLEOTIDE SEQUENCE [LARGE SCALE GENOMIC DNA]</scope>
    <source>
        <strain evidence="4 5">MaA-C15</strain>
    </source>
</reference>
<evidence type="ECO:0000259" key="2">
    <source>
        <dbReference type="Pfam" id="PF13550"/>
    </source>
</evidence>
<feature type="domain" description="Rcc01698-like C-terminal" evidence="3">
    <location>
        <begin position="1042"/>
        <end position="1141"/>
    </location>
</feature>
<dbReference type="Gene3D" id="3.20.20.80">
    <property type="entry name" value="Glycosidases"/>
    <property type="match status" value="1"/>
</dbReference>
<reference evidence="4 5" key="1">
    <citation type="submission" date="2019-08" db="EMBL/GenBank/DDBJ databases">
        <authorList>
            <person name="Seo Y.L."/>
        </authorList>
    </citation>
    <scope>NUCLEOTIDE SEQUENCE [LARGE SCALE GENOMIC DNA]</scope>
    <source>
        <strain evidence="4 5">MaA-C15</strain>
    </source>
</reference>
<keyword evidence="5" id="KW-1185">Reference proteome</keyword>
<gene>
    <name evidence="4" type="ORF">FY036_05055</name>
</gene>
<comment type="caution">
    <text evidence="4">The sequence shown here is derived from an EMBL/GenBank/DDBJ whole genome shotgun (WGS) entry which is preliminary data.</text>
</comment>
<dbReference type="OrthoDB" id="8445115at2"/>
<dbReference type="EMBL" id="VSZS01000056">
    <property type="protein sequence ID" value="TYR34283.1"/>
    <property type="molecule type" value="Genomic_DNA"/>
</dbReference>
<dbReference type="InterPro" id="IPR056490">
    <property type="entry name" value="Rcc01698_C"/>
</dbReference>
<accession>A0A5D4H207</accession>
<feature type="domain" description="Tip attachment protein J" evidence="2">
    <location>
        <begin position="791"/>
        <end position="951"/>
    </location>
</feature>
<dbReference type="CDD" id="cd19607">
    <property type="entry name" value="GTA_TIM-barrel-like"/>
    <property type="match status" value="1"/>
</dbReference>
<feature type="domain" description="GTA TIM-barrel-like" evidence="1">
    <location>
        <begin position="427"/>
        <end position="731"/>
    </location>
</feature>
<protein>
    <submittedName>
        <fullName evidence="4">Host specificity protein</fullName>
    </submittedName>
</protein>
<evidence type="ECO:0000259" key="1">
    <source>
        <dbReference type="Pfam" id="PF13547"/>
    </source>
</evidence>
<dbReference type="Pfam" id="PF23666">
    <property type="entry name" value="Rcc01698_C"/>
    <property type="match status" value="1"/>
</dbReference>
<dbReference type="InterPro" id="IPR025195">
    <property type="entry name" value="GTA_TIM_dom"/>
</dbReference>
<name>A0A5D4H207_9HYPH</name>
<sequence length="1300" mass="138490">MATIVLQAAGAFLGGFLGPVGFAIGRAAGAMAGYMLDRSALQSLQRVEGPRLSSMKPFLAEEGAPLARLYGTVRVGGNVIWATRFEEASQSRRGGAKGGPKVTTYSYYANAAFALCEGEIAGVRRIWADGREIDLEQVTVRVHRGSESQPVDPLIAAKQGTGNAPAYRGVAYVVFERFPLDDYGNRLPQFQFEVMRPVDRLNEQIRSVVLLPGSTEYGLLPRAVTRSPRRGETVQVNRNVLHGASDLMASLDELQALCPNLQEVAVVVTWFGSDLRAGACTVRPAVMYNDASGHAEPWEVCGVSRAAAATVSFVGDNASYGGTPSDRSVIECISEIRRRGLRVALYPFLMMDIPPDNALPNPYGGTGQPAFPWRGRITCSPAPGHGGSADRTGAARSQVNAFCGAVSAGDFAVAGGRVTYAGAADDWGYRRLVLHYAHLAVAAGGVDTFLLGSEMRGLTTLRDGANAFPFVEALCQLAGDVRGVLGAGAGISYGADWSEYFGHQPADGSGDVYFHLDALWAHEAVSAVGIDNYMPLSDWRDEDYGGGNPDGFAWPYDLAGLRAQIGAGEGFDWYYASDAARAGRNRSSIADGAYGKPWVYRYKDIRSWWENQHFDRIGGVEAATPTAWTPRSKPVWFTELGCPAVDKGPNQPNVFPDALSSENAVPYFSSGGRSDIAQAHFLRAHMDRWSPASGHFQPAHNPISPVYGGRMVDPSRLYVWAWDARPFPVFPADGELWSDSANWHRGHWLNGRLSGVSTAGLIRAILADHGLGDTDTDHVGGSVAGYAVEAPTTARSALEPVVELHGIAVRDEDGTLAFRDRGTVAGEPLTISEMVVEEGGATLERTRLPRHELPDEAELAFANPFLDYQASVARSAPFDGEGGGSRSLGFPGCLESGAAAALVDDWLRRAQSARESVTFSVPPGAVEVEPGALVTLPNDADGREYLVTAVETGMARRVSATRAARAAPTPWRAGATGRAGARPAIAGAPYVLMLDLPAMPGSAAPQDAFRVAAYASPWKGQVAYSSPEETGFAFTAGLAAPATMGELVDPSGEGVEGRFDTHGALTVALYDGELSSISDAQLLNGGNTAAMRADNGEWEIVQFAGAEEIAPSTWRLTRLLRGQQGTGDAMKAGHSLGTAFVLLDDAVSSAGLSPEQAGLTLNWRVGPQGEQFGGANYVELNEAGGVRSRLPLSPVHLRLARQPDGAARLTWTRRGRVDADNWLAEDIPLGEEFERYRVEIRSSAGNLLRTVQTGVPNWTYGSTQIAADLTVLPAQIDVTIRQISATVGAGLPATKRFHLT</sequence>
<proteinExistence type="predicted"/>
<dbReference type="Pfam" id="PF13550">
    <property type="entry name" value="Phage-tail_3"/>
    <property type="match status" value="1"/>
</dbReference>
<evidence type="ECO:0000313" key="5">
    <source>
        <dbReference type="Proteomes" id="UP000323258"/>
    </source>
</evidence>
<dbReference type="InterPro" id="IPR032876">
    <property type="entry name" value="J_dom"/>
</dbReference>
<dbReference type="RefSeq" id="WP_148913622.1">
    <property type="nucleotide sequence ID" value="NZ_VSZS01000056.1"/>
</dbReference>
<dbReference type="Pfam" id="PF13547">
    <property type="entry name" value="GTA_TIM"/>
    <property type="match status" value="1"/>
</dbReference>